<gene>
    <name evidence="2" type="ORF">ElyMa_004135100</name>
</gene>
<keyword evidence="3" id="KW-1185">Reference proteome</keyword>
<evidence type="ECO:0000256" key="1">
    <source>
        <dbReference type="SAM" id="SignalP"/>
    </source>
</evidence>
<accession>A0AAV4GHK2</accession>
<name>A0AAV4GHK2_9GAST</name>
<dbReference type="AlphaFoldDB" id="A0AAV4GHK2"/>
<organism evidence="2 3">
    <name type="scientific">Elysia marginata</name>
    <dbReference type="NCBI Taxonomy" id="1093978"/>
    <lineage>
        <taxon>Eukaryota</taxon>
        <taxon>Metazoa</taxon>
        <taxon>Spiralia</taxon>
        <taxon>Lophotrochozoa</taxon>
        <taxon>Mollusca</taxon>
        <taxon>Gastropoda</taxon>
        <taxon>Heterobranchia</taxon>
        <taxon>Euthyneura</taxon>
        <taxon>Panpulmonata</taxon>
        <taxon>Sacoglossa</taxon>
        <taxon>Placobranchoidea</taxon>
        <taxon>Plakobranchidae</taxon>
        <taxon>Elysia</taxon>
    </lineage>
</organism>
<protein>
    <submittedName>
        <fullName evidence="2">Receptor-type tyrosine-protein phosphatase kappa</fullName>
    </submittedName>
</protein>
<keyword evidence="2" id="KW-0675">Receptor</keyword>
<dbReference type="Proteomes" id="UP000762676">
    <property type="component" value="Unassembled WGS sequence"/>
</dbReference>
<feature type="signal peptide" evidence="1">
    <location>
        <begin position="1"/>
        <end position="29"/>
    </location>
</feature>
<dbReference type="Gene3D" id="2.170.300.10">
    <property type="entry name" value="Tie2 ligand-binding domain superfamily"/>
    <property type="match status" value="1"/>
</dbReference>
<feature type="chain" id="PRO_5043573645" evidence="1">
    <location>
        <begin position="30"/>
        <end position="104"/>
    </location>
</feature>
<reference evidence="2 3" key="1">
    <citation type="journal article" date="2021" name="Elife">
        <title>Chloroplast acquisition without the gene transfer in kleptoplastic sea slugs, Plakobranchus ocellatus.</title>
        <authorList>
            <person name="Maeda T."/>
            <person name="Takahashi S."/>
            <person name="Yoshida T."/>
            <person name="Shimamura S."/>
            <person name="Takaki Y."/>
            <person name="Nagai Y."/>
            <person name="Toyoda A."/>
            <person name="Suzuki Y."/>
            <person name="Arimoto A."/>
            <person name="Ishii H."/>
            <person name="Satoh N."/>
            <person name="Nishiyama T."/>
            <person name="Hasebe M."/>
            <person name="Maruyama T."/>
            <person name="Minagawa J."/>
            <person name="Obokata J."/>
            <person name="Shigenobu S."/>
        </authorList>
    </citation>
    <scope>NUCLEOTIDE SEQUENCE [LARGE SCALE GENOMIC DNA]</scope>
</reference>
<sequence>MEKVPIKKHELKATIVIVSLAWLLAPGETTNPNSAACHTAGRFGERCKYICHCADDSPCNPYDGTCSAGCHPDFFGPGCQYALGPRLCGSSLLPIFKVRDHEFP</sequence>
<evidence type="ECO:0000313" key="2">
    <source>
        <dbReference type="EMBL" id="GFR83855.1"/>
    </source>
</evidence>
<comment type="caution">
    <text evidence="2">The sequence shown here is derived from an EMBL/GenBank/DDBJ whole genome shotgun (WGS) entry which is preliminary data.</text>
</comment>
<keyword evidence="1" id="KW-0732">Signal</keyword>
<evidence type="ECO:0000313" key="3">
    <source>
        <dbReference type="Proteomes" id="UP000762676"/>
    </source>
</evidence>
<proteinExistence type="predicted"/>
<dbReference type="EMBL" id="BMAT01008388">
    <property type="protein sequence ID" value="GFR83855.1"/>
    <property type="molecule type" value="Genomic_DNA"/>
</dbReference>